<dbReference type="Pfam" id="PF07676">
    <property type="entry name" value="PD40"/>
    <property type="match status" value="1"/>
</dbReference>
<evidence type="ECO:0000313" key="2">
    <source>
        <dbReference type="EMBL" id="VAW53287.1"/>
    </source>
</evidence>
<reference evidence="2" key="1">
    <citation type="submission" date="2018-06" db="EMBL/GenBank/DDBJ databases">
        <authorList>
            <person name="Zhirakovskaya E."/>
        </authorList>
    </citation>
    <scope>NUCLEOTIDE SEQUENCE</scope>
</reference>
<dbReference type="PANTHER" id="PTHR36842">
    <property type="entry name" value="PROTEIN TOLB HOMOLOG"/>
    <property type="match status" value="1"/>
</dbReference>
<proteinExistence type="inferred from homology"/>
<dbReference type="Gene3D" id="2.120.10.30">
    <property type="entry name" value="TolB, C-terminal domain"/>
    <property type="match status" value="1"/>
</dbReference>
<dbReference type="AlphaFoldDB" id="A0A3B0WRP0"/>
<dbReference type="PANTHER" id="PTHR36842:SF1">
    <property type="entry name" value="PROTEIN TOLB"/>
    <property type="match status" value="1"/>
</dbReference>
<organism evidence="2">
    <name type="scientific">hydrothermal vent metagenome</name>
    <dbReference type="NCBI Taxonomy" id="652676"/>
    <lineage>
        <taxon>unclassified sequences</taxon>
        <taxon>metagenomes</taxon>
        <taxon>ecological metagenomes</taxon>
    </lineage>
</organism>
<dbReference type="EMBL" id="UOFD01000060">
    <property type="protein sequence ID" value="VAW53287.1"/>
    <property type="molecule type" value="Genomic_DNA"/>
</dbReference>
<evidence type="ECO:0000256" key="1">
    <source>
        <dbReference type="ARBA" id="ARBA00009820"/>
    </source>
</evidence>
<sequence>NGNQVSETNENVQLLRATFNSSFFTDGYVDASSGYPEKDIIGDGLGRMLYDADRQVYQAEFLIPLIEDASGQDANITSSTRYQIELRDSFQPTVPAENVAKLFDDGAWETIPLNDLEESYSHPQLPTNLTGLIVFVSSHEDSAGEIYTLDPATGQITRVTNNSLPEDGVSLSNDRTRIAFHAQSDASNVTSFEIYTINVDGSNQIQLTDDSFANAHPAWSPDDSKISYSPIFPVDTATVVIMTSSGQFLRNITPAGIEDADAEYLPDGRIVMKTNRWNALPQLQTGVMDDFGNNVKQLTFIENVSDHDPIGNDTHVIFERYMKGTKFDDDPEAIVIPWNIVEARLDGGGETNLRADGWMNFIPVYDPSDNYILYVRGPHFQEAVLMTRSGEILGRLIPDITKISYLDWK</sequence>
<dbReference type="InterPro" id="IPR011042">
    <property type="entry name" value="6-blade_b-propeller_TolB-like"/>
</dbReference>
<accession>A0A3B0WRP0</accession>
<name>A0A3B0WRP0_9ZZZZ</name>
<dbReference type="InterPro" id="IPR011659">
    <property type="entry name" value="WD40"/>
</dbReference>
<comment type="similarity">
    <text evidence="1">Belongs to the TolB family.</text>
</comment>
<gene>
    <name evidence="2" type="ORF">MNBD_GAMMA06-863</name>
</gene>
<protein>
    <submittedName>
        <fullName evidence="2">TolB protein, periplasmic protein involved in the tonb-independent uptake of group A colicins</fullName>
    </submittedName>
</protein>
<feature type="non-terminal residue" evidence="2">
    <location>
        <position position="1"/>
    </location>
</feature>
<dbReference type="SUPFAM" id="SSF69304">
    <property type="entry name" value="Tricorn protease N-terminal domain"/>
    <property type="match status" value="1"/>
</dbReference>